<feature type="region of interest" description="Disordered" evidence="1">
    <location>
        <begin position="546"/>
        <end position="567"/>
    </location>
</feature>
<keyword evidence="3" id="KW-1185">Reference proteome</keyword>
<feature type="compositionally biased region" description="Basic and acidic residues" evidence="1">
    <location>
        <begin position="23"/>
        <end position="33"/>
    </location>
</feature>
<name>A0A4V2MXP8_9APHY</name>
<accession>A0A4V2MXP8</accession>
<evidence type="ECO:0000313" key="2">
    <source>
        <dbReference type="EMBL" id="TCD70967.1"/>
    </source>
</evidence>
<comment type="caution">
    <text evidence="2">The sequence shown here is derived from an EMBL/GenBank/DDBJ whole genome shotgun (WGS) entry which is preliminary data.</text>
</comment>
<feature type="compositionally biased region" description="Basic and acidic residues" evidence="1">
    <location>
        <begin position="548"/>
        <end position="561"/>
    </location>
</feature>
<reference evidence="2 3" key="1">
    <citation type="submission" date="2018-11" db="EMBL/GenBank/DDBJ databases">
        <title>Genome assembly of Steccherinum ochraceum LE-BIN_3174, the white-rot fungus of the Steccherinaceae family (The Residual Polyporoid clade, Polyporales, Basidiomycota).</title>
        <authorList>
            <person name="Fedorova T.V."/>
            <person name="Glazunova O.A."/>
            <person name="Landesman E.O."/>
            <person name="Moiseenko K.V."/>
            <person name="Psurtseva N.V."/>
            <person name="Savinova O.S."/>
            <person name="Shakhova N.V."/>
            <person name="Tyazhelova T.V."/>
            <person name="Vasina D.V."/>
        </authorList>
    </citation>
    <scope>NUCLEOTIDE SEQUENCE [LARGE SCALE GENOMIC DNA]</scope>
    <source>
        <strain evidence="2 3">LE-BIN_3174</strain>
    </source>
</reference>
<protein>
    <submittedName>
        <fullName evidence="2">Uncharacterized protein</fullName>
    </submittedName>
</protein>
<gene>
    <name evidence="2" type="ORF">EIP91_000875</name>
</gene>
<evidence type="ECO:0000313" key="3">
    <source>
        <dbReference type="Proteomes" id="UP000292702"/>
    </source>
</evidence>
<sequence>MARSSRGKAASTSNPATMNRQPSPEDRSTKTKAEPQLAPVSKSCGHAECQERGFGLQEPYTGPNLFKYPPKLEDGELRTYNENDKKTVTLEGIPKTREAIRTLYHNERIVRNRNVVRNSQIDPVVITDAAGNDTVFCPACCYFPLKVDESTYRVVGHGTKGDFRRRHCVTVGHMEILEHILVLKFALCRRQYKCPNEEGAGVCGELFARPDDLSGHINEKHPLMSKAHRGKATTNIVHDAFDDFVDTRLLANMVVDKEGDKENVSVRHQRFGETSKHAVSLDDVEKNLRVGTGSDFATQASMNVASGSGISAPLLNGHTRNGKERAVKKRKTVYEGGVVKRSQKTKITDRSSGKRLRHTDIAEQAMLKKNTQDTSEGSSKPGIPEFMETDQMEEEDVSMRDDEVEVFGEDEDKEVESEVTEHDQLEEQEAVAYENYFGYTDFEPIFANLPRLPKPSCMAKRGEFPDFDGAIACEDSECQDCKREATPIEHDVPFPPSLFMGVSSSPIKATTFKYEERESTPFDQDVFMPYPDFVDITSNPIDALASENWERESTPIDHDAPKSPASS</sequence>
<evidence type="ECO:0000256" key="1">
    <source>
        <dbReference type="SAM" id="MobiDB-lite"/>
    </source>
</evidence>
<organism evidence="2 3">
    <name type="scientific">Steccherinum ochraceum</name>
    <dbReference type="NCBI Taxonomy" id="92696"/>
    <lineage>
        <taxon>Eukaryota</taxon>
        <taxon>Fungi</taxon>
        <taxon>Dikarya</taxon>
        <taxon>Basidiomycota</taxon>
        <taxon>Agaricomycotina</taxon>
        <taxon>Agaricomycetes</taxon>
        <taxon>Polyporales</taxon>
        <taxon>Steccherinaceae</taxon>
        <taxon>Steccherinum</taxon>
    </lineage>
</organism>
<dbReference type="EMBL" id="RWJN01000012">
    <property type="protein sequence ID" value="TCD70967.1"/>
    <property type="molecule type" value="Genomic_DNA"/>
</dbReference>
<proteinExistence type="predicted"/>
<dbReference type="AlphaFoldDB" id="A0A4V2MXP8"/>
<feature type="region of interest" description="Disordered" evidence="1">
    <location>
        <begin position="1"/>
        <end position="44"/>
    </location>
</feature>
<feature type="compositionally biased region" description="Polar residues" evidence="1">
    <location>
        <begin position="10"/>
        <end position="22"/>
    </location>
</feature>
<dbReference type="Proteomes" id="UP000292702">
    <property type="component" value="Unassembled WGS sequence"/>
</dbReference>